<feature type="compositionally biased region" description="Polar residues" evidence="3">
    <location>
        <begin position="1"/>
        <end position="14"/>
    </location>
</feature>
<dbReference type="PRINTS" id="PR00081">
    <property type="entry name" value="GDHRDH"/>
</dbReference>
<name>A0A0E0QCD2_ORYRU</name>
<accession>A0A0E0QCD2</accession>
<dbReference type="Pfam" id="PF13561">
    <property type="entry name" value="adh_short_C2"/>
    <property type="match status" value="2"/>
</dbReference>
<feature type="region of interest" description="Disordered" evidence="3">
    <location>
        <begin position="338"/>
        <end position="377"/>
    </location>
</feature>
<reference evidence="6" key="1">
    <citation type="submission" date="2013-06" db="EMBL/GenBank/DDBJ databases">
        <authorList>
            <person name="Zhao Q."/>
        </authorList>
    </citation>
    <scope>NUCLEOTIDE SEQUENCE</scope>
    <source>
        <strain evidence="6">cv. W1943</strain>
    </source>
</reference>
<dbReference type="SUPFAM" id="SSF51735">
    <property type="entry name" value="NAD(P)-binding Rossmann-fold domains"/>
    <property type="match status" value="2"/>
</dbReference>
<dbReference type="HOGENOM" id="CLU_033488_0_0_1"/>
<feature type="domain" description="Ketoreductase" evidence="4">
    <location>
        <begin position="52"/>
        <end position="231"/>
    </location>
</feature>
<dbReference type="Proteomes" id="UP000008022">
    <property type="component" value="Unassembled WGS sequence"/>
</dbReference>
<protein>
    <recommendedName>
        <fullName evidence="4">Ketoreductase domain-containing protein</fullName>
    </recommendedName>
</protein>
<keyword evidence="6" id="KW-1185">Reference proteome</keyword>
<keyword evidence="2" id="KW-0560">Oxidoreductase</keyword>
<dbReference type="InterPro" id="IPR036291">
    <property type="entry name" value="NAD(P)-bd_dom_sf"/>
</dbReference>
<feature type="compositionally biased region" description="Basic and acidic residues" evidence="3">
    <location>
        <begin position="361"/>
        <end position="370"/>
    </location>
</feature>
<evidence type="ECO:0000256" key="1">
    <source>
        <dbReference type="ARBA" id="ARBA00006484"/>
    </source>
</evidence>
<dbReference type="PANTHER" id="PTHR43180:SF47">
    <property type="entry name" value="OS07G0664000 PROTEIN"/>
    <property type="match status" value="1"/>
</dbReference>
<reference evidence="5" key="2">
    <citation type="submission" date="2015-06" db="UniProtKB">
        <authorList>
            <consortium name="EnsemblPlants"/>
        </authorList>
    </citation>
    <scope>IDENTIFICATION</scope>
</reference>
<evidence type="ECO:0000256" key="3">
    <source>
        <dbReference type="SAM" id="MobiDB-lite"/>
    </source>
</evidence>
<feature type="region of interest" description="Disordered" evidence="3">
    <location>
        <begin position="1"/>
        <end position="25"/>
    </location>
</feature>
<dbReference type="GO" id="GO:0016491">
    <property type="term" value="F:oxidoreductase activity"/>
    <property type="evidence" value="ECO:0007669"/>
    <property type="project" value="UniProtKB-KW"/>
</dbReference>
<dbReference type="PANTHER" id="PTHR43180">
    <property type="entry name" value="3-OXOACYL-(ACYL-CARRIER-PROTEIN) REDUCTASE (AFU_ORTHOLOGUE AFUA_6G11210)"/>
    <property type="match status" value="1"/>
</dbReference>
<comment type="similarity">
    <text evidence="1">Belongs to the short-chain dehydrogenases/reductases (SDR) family.</text>
</comment>
<proteinExistence type="inferred from homology"/>
<dbReference type="Gramene" id="ORUFI07G26390.2">
    <property type="protein sequence ID" value="ORUFI07G26390.2"/>
    <property type="gene ID" value="ORUFI07G26390"/>
</dbReference>
<dbReference type="SMART" id="SM00822">
    <property type="entry name" value="PKS_KR"/>
    <property type="match status" value="1"/>
</dbReference>
<dbReference type="AlphaFoldDB" id="A0A0E0QCD2"/>
<evidence type="ECO:0000313" key="6">
    <source>
        <dbReference type="Proteomes" id="UP000008022"/>
    </source>
</evidence>
<evidence type="ECO:0000256" key="2">
    <source>
        <dbReference type="ARBA" id="ARBA00023002"/>
    </source>
</evidence>
<organism evidence="5 6">
    <name type="scientific">Oryza rufipogon</name>
    <name type="common">Brownbeard rice</name>
    <name type="synonym">Asian wild rice</name>
    <dbReference type="NCBI Taxonomy" id="4529"/>
    <lineage>
        <taxon>Eukaryota</taxon>
        <taxon>Viridiplantae</taxon>
        <taxon>Streptophyta</taxon>
        <taxon>Embryophyta</taxon>
        <taxon>Tracheophyta</taxon>
        <taxon>Spermatophyta</taxon>
        <taxon>Magnoliopsida</taxon>
        <taxon>Liliopsida</taxon>
        <taxon>Poales</taxon>
        <taxon>Poaceae</taxon>
        <taxon>BOP clade</taxon>
        <taxon>Oryzoideae</taxon>
        <taxon>Oryzeae</taxon>
        <taxon>Oryzinae</taxon>
        <taxon>Oryza</taxon>
    </lineage>
</organism>
<dbReference type="OMA" id="SHAYGAY"/>
<dbReference type="FunFam" id="3.40.50.720:FF:000084">
    <property type="entry name" value="Short-chain dehydrogenase reductase"/>
    <property type="match status" value="2"/>
</dbReference>
<sequence length="684" mass="70174">MGRDVQINSATPPQTKRVVGPRMTTMTSTSPESLIAGGFSTAASSHQRLAGKVAVITGAASGIGKATAAEFIRNGAKVIITDVNDDLGHAAAAELGPDATYARCDVADEAQVAAAVDLAVARHGRLDVMHNNAAIPGRFPQDDMASVDLADFDAMMAVNARASLAGIKHAARVMAPRRAGVILCTASAVGVLPLPAVATHSITKATIIAIVRAAAEPLARHGLRVNAISPGAVRTPVLQGKVSVMSASSPTMSDELKQMIDVDANDMMMGPEEVAMAAVYLASDEARYVTGHNLVVDGGYTVHKGADTPAARKLAGELAPVVVTEVLTKAREAVLSLTGENRVSGGKGKGEREGGEEDEGEGRADGERVKPAAVDSNSGGLDRMFRSAALLRETKRVFGTTSTWTAGLVVNGFSTASSSHQRLAGKVAVITGGASGIGKATATEFIKNGAKVIIADIQDDLGHSVAAELGPDAAYTRCDVADEAQVAAAVGLAVKRHGRLDVFHNNAGIAGALPQDDMAAVDLGDFDRVMAVNARSTLAAVKHAARAMAPRCSGCVLCTSSGAGVIPVPAVPVYSVSKATVIAIVRAAAEPMARHGLRVNAISPGATRTPLLLRQIPLLSEMSPSLSDGLKTTVEKEVGEGGAVVLLAPEDIARAAVYLASDEARYVNGHNLVVDAGYTVHKGA</sequence>
<dbReference type="InterPro" id="IPR002347">
    <property type="entry name" value="SDR_fam"/>
</dbReference>
<dbReference type="EnsemblPlants" id="ORUFI07G26390.2">
    <property type="protein sequence ID" value="ORUFI07G26390.2"/>
    <property type="gene ID" value="ORUFI07G26390"/>
</dbReference>
<evidence type="ECO:0000313" key="5">
    <source>
        <dbReference type="EnsemblPlants" id="ORUFI07G26390.2"/>
    </source>
</evidence>
<dbReference type="Gene3D" id="3.40.50.720">
    <property type="entry name" value="NAD(P)-binding Rossmann-like Domain"/>
    <property type="match status" value="2"/>
</dbReference>
<dbReference type="InterPro" id="IPR057326">
    <property type="entry name" value="KR_dom"/>
</dbReference>
<evidence type="ECO:0000259" key="4">
    <source>
        <dbReference type="SMART" id="SM00822"/>
    </source>
</evidence>